<accession>A0AA38HX25</accession>
<protein>
    <submittedName>
        <fullName evidence="1">Uncharacterized protein</fullName>
    </submittedName>
</protein>
<name>A0AA38HX25_9CUCU</name>
<dbReference type="AlphaFoldDB" id="A0AA38HX25"/>
<dbReference type="EMBL" id="JALNTZ010000007">
    <property type="protein sequence ID" value="KAJ3645091.1"/>
    <property type="molecule type" value="Genomic_DNA"/>
</dbReference>
<comment type="caution">
    <text evidence="1">The sequence shown here is derived from an EMBL/GenBank/DDBJ whole genome shotgun (WGS) entry which is preliminary data.</text>
</comment>
<evidence type="ECO:0000313" key="2">
    <source>
        <dbReference type="Proteomes" id="UP001168821"/>
    </source>
</evidence>
<keyword evidence="2" id="KW-1185">Reference proteome</keyword>
<organism evidence="1 2">
    <name type="scientific">Zophobas morio</name>
    <dbReference type="NCBI Taxonomy" id="2755281"/>
    <lineage>
        <taxon>Eukaryota</taxon>
        <taxon>Metazoa</taxon>
        <taxon>Ecdysozoa</taxon>
        <taxon>Arthropoda</taxon>
        <taxon>Hexapoda</taxon>
        <taxon>Insecta</taxon>
        <taxon>Pterygota</taxon>
        <taxon>Neoptera</taxon>
        <taxon>Endopterygota</taxon>
        <taxon>Coleoptera</taxon>
        <taxon>Polyphaga</taxon>
        <taxon>Cucujiformia</taxon>
        <taxon>Tenebrionidae</taxon>
        <taxon>Zophobas</taxon>
    </lineage>
</organism>
<evidence type="ECO:0000313" key="1">
    <source>
        <dbReference type="EMBL" id="KAJ3645091.1"/>
    </source>
</evidence>
<proteinExistence type="predicted"/>
<sequence>MNLAYRPRLGDNERTVPGGLSHITITPVKVAGYLRAAGPTGTWCIVLSQAPFRWVLGTHGTGRNGRTWSRWVCFLAQSDVDRQRGTAELFQADPPVYARNEVSTVRCSEP</sequence>
<dbReference type="Proteomes" id="UP001168821">
    <property type="component" value="Unassembled WGS sequence"/>
</dbReference>
<gene>
    <name evidence="1" type="ORF">Zmor_022778</name>
</gene>
<reference evidence="1" key="1">
    <citation type="journal article" date="2023" name="G3 (Bethesda)">
        <title>Whole genome assemblies of Zophobas morio and Tenebrio molitor.</title>
        <authorList>
            <person name="Kaur S."/>
            <person name="Stinson S.A."/>
            <person name="diCenzo G.C."/>
        </authorList>
    </citation>
    <scope>NUCLEOTIDE SEQUENCE</scope>
    <source>
        <strain evidence="1">QUZm001</strain>
    </source>
</reference>